<dbReference type="Gene3D" id="2.30.40.10">
    <property type="entry name" value="Urease, subunit C, domain 1"/>
    <property type="match status" value="1"/>
</dbReference>
<gene>
    <name evidence="2" type="ORF">AVDCRST_MAG89-4819</name>
</gene>
<feature type="domain" description="Amidohydrolase 3" evidence="1">
    <location>
        <begin position="1"/>
        <end position="42"/>
    </location>
</feature>
<accession>A0A6J4N1F4</accession>
<sequence length="48" mass="5173">GTLEPGRLADIVIIDRDIRRVAPEAIRDARVTATLVGGEIVFQANASR</sequence>
<proteinExistence type="predicted"/>
<feature type="non-terminal residue" evidence="2">
    <location>
        <position position="1"/>
    </location>
</feature>
<name>A0A6J4N1F4_9BACT</name>
<dbReference type="SUPFAM" id="SSF51338">
    <property type="entry name" value="Composite domain of metallo-dependent hydrolases"/>
    <property type="match status" value="1"/>
</dbReference>
<dbReference type="InterPro" id="IPR011059">
    <property type="entry name" value="Metal-dep_hydrolase_composite"/>
</dbReference>
<dbReference type="EMBL" id="CADCTV010001013">
    <property type="protein sequence ID" value="CAA9373732.1"/>
    <property type="molecule type" value="Genomic_DNA"/>
</dbReference>
<organism evidence="2">
    <name type="scientific">uncultured Gemmatimonadota bacterium</name>
    <dbReference type="NCBI Taxonomy" id="203437"/>
    <lineage>
        <taxon>Bacteria</taxon>
        <taxon>Pseudomonadati</taxon>
        <taxon>Gemmatimonadota</taxon>
        <taxon>environmental samples</taxon>
    </lineage>
</organism>
<dbReference type="GO" id="GO:0016810">
    <property type="term" value="F:hydrolase activity, acting on carbon-nitrogen (but not peptide) bonds"/>
    <property type="evidence" value="ECO:0007669"/>
    <property type="project" value="InterPro"/>
</dbReference>
<protein>
    <recommendedName>
        <fullName evidence="1">Amidohydrolase 3 domain-containing protein</fullName>
    </recommendedName>
</protein>
<dbReference type="AlphaFoldDB" id="A0A6J4N1F4"/>
<dbReference type="InterPro" id="IPR013108">
    <property type="entry name" value="Amidohydro_3"/>
</dbReference>
<evidence type="ECO:0000313" key="2">
    <source>
        <dbReference type="EMBL" id="CAA9373732.1"/>
    </source>
</evidence>
<dbReference type="Pfam" id="PF07969">
    <property type="entry name" value="Amidohydro_3"/>
    <property type="match status" value="1"/>
</dbReference>
<evidence type="ECO:0000259" key="1">
    <source>
        <dbReference type="Pfam" id="PF07969"/>
    </source>
</evidence>
<reference evidence="2" key="1">
    <citation type="submission" date="2020-02" db="EMBL/GenBank/DDBJ databases">
        <authorList>
            <person name="Meier V. D."/>
        </authorList>
    </citation>
    <scope>NUCLEOTIDE SEQUENCE</scope>
    <source>
        <strain evidence="2">AVDCRST_MAG89</strain>
    </source>
</reference>